<organism evidence="1 2">
    <name type="scientific">Pleurodeles waltl</name>
    <name type="common">Iberian ribbed newt</name>
    <dbReference type="NCBI Taxonomy" id="8319"/>
    <lineage>
        <taxon>Eukaryota</taxon>
        <taxon>Metazoa</taxon>
        <taxon>Chordata</taxon>
        <taxon>Craniata</taxon>
        <taxon>Vertebrata</taxon>
        <taxon>Euteleostomi</taxon>
        <taxon>Amphibia</taxon>
        <taxon>Batrachia</taxon>
        <taxon>Caudata</taxon>
        <taxon>Salamandroidea</taxon>
        <taxon>Salamandridae</taxon>
        <taxon>Pleurodelinae</taxon>
        <taxon>Pleurodeles</taxon>
    </lineage>
</organism>
<evidence type="ECO:0000313" key="2">
    <source>
        <dbReference type="Proteomes" id="UP001066276"/>
    </source>
</evidence>
<gene>
    <name evidence="1" type="ORF">NDU88_002605</name>
</gene>
<sequence length="92" mass="10352">MLWRPGHAVSTQRARQGTRALRAGAQGWWDSVPGCRPAYDPGAEPVVVQQASRPYSFTIRREEHPPQPTKAWKKPRDLGILLPWGEKALVVQ</sequence>
<accession>A0AAV7VZS4</accession>
<protein>
    <submittedName>
        <fullName evidence="1">Uncharacterized protein</fullName>
    </submittedName>
</protein>
<dbReference type="AlphaFoldDB" id="A0AAV7VZS4"/>
<evidence type="ECO:0000313" key="1">
    <source>
        <dbReference type="EMBL" id="KAJ1207213.1"/>
    </source>
</evidence>
<dbReference type="Proteomes" id="UP001066276">
    <property type="component" value="Chromosome 1_2"/>
</dbReference>
<name>A0AAV7VZS4_PLEWA</name>
<dbReference type="EMBL" id="JANPWB010000002">
    <property type="protein sequence ID" value="KAJ1207213.1"/>
    <property type="molecule type" value="Genomic_DNA"/>
</dbReference>
<proteinExistence type="predicted"/>
<reference evidence="1" key="1">
    <citation type="journal article" date="2022" name="bioRxiv">
        <title>Sequencing and chromosome-scale assembly of the giantPleurodeles waltlgenome.</title>
        <authorList>
            <person name="Brown T."/>
            <person name="Elewa A."/>
            <person name="Iarovenko S."/>
            <person name="Subramanian E."/>
            <person name="Araus A.J."/>
            <person name="Petzold A."/>
            <person name="Susuki M."/>
            <person name="Suzuki K.-i.T."/>
            <person name="Hayashi T."/>
            <person name="Toyoda A."/>
            <person name="Oliveira C."/>
            <person name="Osipova E."/>
            <person name="Leigh N.D."/>
            <person name="Simon A."/>
            <person name="Yun M.H."/>
        </authorList>
    </citation>
    <scope>NUCLEOTIDE SEQUENCE</scope>
    <source>
        <strain evidence="1">20211129_DDA</strain>
        <tissue evidence="1">Liver</tissue>
    </source>
</reference>
<comment type="caution">
    <text evidence="1">The sequence shown here is derived from an EMBL/GenBank/DDBJ whole genome shotgun (WGS) entry which is preliminary data.</text>
</comment>
<keyword evidence="2" id="KW-1185">Reference proteome</keyword>